<dbReference type="NCBIfam" id="TIGR02397">
    <property type="entry name" value="dnaX_nterm"/>
    <property type="match status" value="1"/>
</dbReference>
<accession>A0A2H0UFB8</accession>
<name>A0A2H0UFB8_9BACT</name>
<dbReference type="GO" id="GO:0009360">
    <property type="term" value="C:DNA polymerase III complex"/>
    <property type="evidence" value="ECO:0007669"/>
    <property type="project" value="InterPro"/>
</dbReference>
<comment type="function">
    <text evidence="4">DNA polymerase III is a complex, multichain enzyme responsible for most of the replicative synthesis in bacteria. This DNA polymerase also exhibits 3' to 5' exonuclease activity.</text>
</comment>
<dbReference type="Pfam" id="PF12169">
    <property type="entry name" value="DNA_pol3_gamma3"/>
    <property type="match status" value="1"/>
</dbReference>
<proteinExistence type="inferred from homology"/>
<evidence type="ECO:0000313" key="7">
    <source>
        <dbReference type="Proteomes" id="UP000229315"/>
    </source>
</evidence>
<dbReference type="InterPro" id="IPR050238">
    <property type="entry name" value="DNA_Rep/Repair_Clamp_Loader"/>
</dbReference>
<evidence type="ECO:0000256" key="3">
    <source>
        <dbReference type="ARBA" id="ARBA00049244"/>
    </source>
</evidence>
<gene>
    <name evidence="4 6" type="primary">dnaX</name>
    <name evidence="6" type="ORF">COU15_02535</name>
</gene>
<keyword evidence="2 4" id="KW-0239">DNA-directed DNA polymerase</keyword>
<dbReference type="CDD" id="cd00009">
    <property type="entry name" value="AAA"/>
    <property type="match status" value="1"/>
</dbReference>
<dbReference type="AlphaFoldDB" id="A0A2H0UFB8"/>
<dbReference type="Gene3D" id="1.10.8.60">
    <property type="match status" value="1"/>
</dbReference>
<keyword evidence="4" id="KW-0548">Nucleotidyltransferase</keyword>
<keyword evidence="4" id="KW-0547">Nucleotide-binding</keyword>
<evidence type="ECO:0000256" key="1">
    <source>
        <dbReference type="ARBA" id="ARBA00022705"/>
    </source>
</evidence>
<dbReference type="SMART" id="SM00382">
    <property type="entry name" value="AAA"/>
    <property type="match status" value="1"/>
</dbReference>
<feature type="domain" description="AAA+ ATPase" evidence="5">
    <location>
        <begin position="37"/>
        <end position="158"/>
    </location>
</feature>
<dbReference type="InterPro" id="IPR003593">
    <property type="entry name" value="AAA+_ATPase"/>
</dbReference>
<dbReference type="InterPro" id="IPR022754">
    <property type="entry name" value="DNA_pol_III_gamma-3"/>
</dbReference>
<dbReference type="PANTHER" id="PTHR11669">
    <property type="entry name" value="REPLICATION FACTOR C / DNA POLYMERASE III GAMMA-TAU SUBUNIT"/>
    <property type="match status" value="1"/>
</dbReference>
<organism evidence="6 7">
    <name type="scientific">Candidatus Kaiserbacteria bacterium CG10_big_fil_rev_8_21_14_0_10_45_20</name>
    <dbReference type="NCBI Taxonomy" id="1974607"/>
    <lineage>
        <taxon>Bacteria</taxon>
        <taxon>Candidatus Kaiseribacteriota</taxon>
    </lineage>
</organism>
<dbReference type="EMBL" id="PFBH01000015">
    <property type="protein sequence ID" value="PIR85108.1"/>
    <property type="molecule type" value="Genomic_DNA"/>
</dbReference>
<evidence type="ECO:0000259" key="5">
    <source>
        <dbReference type="SMART" id="SM00382"/>
    </source>
</evidence>
<dbReference type="Proteomes" id="UP000229315">
    <property type="component" value="Unassembled WGS sequence"/>
</dbReference>
<evidence type="ECO:0000313" key="6">
    <source>
        <dbReference type="EMBL" id="PIR85108.1"/>
    </source>
</evidence>
<dbReference type="InterPro" id="IPR027417">
    <property type="entry name" value="P-loop_NTPase"/>
</dbReference>
<dbReference type="GO" id="GO:0003887">
    <property type="term" value="F:DNA-directed DNA polymerase activity"/>
    <property type="evidence" value="ECO:0007669"/>
    <property type="project" value="UniProtKB-KW"/>
</dbReference>
<dbReference type="InterPro" id="IPR012763">
    <property type="entry name" value="DNA_pol_III_sug/sutau_N"/>
</dbReference>
<reference evidence="7" key="1">
    <citation type="submission" date="2017-09" db="EMBL/GenBank/DDBJ databases">
        <title>Depth-based differentiation of microbial function through sediment-hosted aquifers and enrichment of novel symbionts in the deep terrestrial subsurface.</title>
        <authorList>
            <person name="Probst A.J."/>
            <person name="Ladd B."/>
            <person name="Jarett J.K."/>
            <person name="Geller-Mcgrath D.E."/>
            <person name="Sieber C.M.K."/>
            <person name="Emerson J.B."/>
            <person name="Anantharaman K."/>
            <person name="Thomas B.C."/>
            <person name="Malmstrom R."/>
            <person name="Stieglmeier M."/>
            <person name="Klingl A."/>
            <person name="Woyke T."/>
            <person name="Ryan C.M."/>
            <person name="Banfield J.F."/>
        </authorList>
    </citation>
    <scope>NUCLEOTIDE SEQUENCE [LARGE SCALE GENOMIC DNA]</scope>
</reference>
<keyword evidence="1 4" id="KW-0235">DNA replication</keyword>
<dbReference type="SUPFAM" id="SSF52540">
    <property type="entry name" value="P-loop containing nucleoside triphosphate hydrolases"/>
    <property type="match status" value="1"/>
</dbReference>
<dbReference type="Gene3D" id="1.20.272.10">
    <property type="match status" value="1"/>
</dbReference>
<comment type="caution">
    <text evidence="6">The sequence shown here is derived from an EMBL/GenBank/DDBJ whole genome shotgun (WGS) entry which is preliminary data.</text>
</comment>
<dbReference type="Gene3D" id="3.40.50.300">
    <property type="entry name" value="P-loop containing nucleotide triphosphate hydrolases"/>
    <property type="match status" value="1"/>
</dbReference>
<dbReference type="PANTHER" id="PTHR11669:SF0">
    <property type="entry name" value="PROTEIN STICHEL-LIKE 2"/>
    <property type="match status" value="1"/>
</dbReference>
<dbReference type="Pfam" id="PF13177">
    <property type="entry name" value="DNA_pol3_delta2"/>
    <property type="match status" value="1"/>
</dbReference>
<comment type="subunit">
    <text evidence="4">DNA polymerase III contains a core (composed of alpha, epsilon and theta chains) that associates with a tau subunit. This core dimerizes to form the POLIII' complex. PolIII' associates with the gamma complex (composed of gamma, delta, delta', psi and chi chains) and with the beta chain to form the complete DNA polymerase III complex.</text>
</comment>
<keyword evidence="4" id="KW-0808">Transferase</keyword>
<comment type="catalytic activity">
    <reaction evidence="3 4">
        <text>DNA(n) + a 2'-deoxyribonucleoside 5'-triphosphate = DNA(n+1) + diphosphate</text>
        <dbReference type="Rhea" id="RHEA:22508"/>
        <dbReference type="Rhea" id="RHEA-COMP:17339"/>
        <dbReference type="Rhea" id="RHEA-COMP:17340"/>
        <dbReference type="ChEBI" id="CHEBI:33019"/>
        <dbReference type="ChEBI" id="CHEBI:61560"/>
        <dbReference type="ChEBI" id="CHEBI:173112"/>
        <dbReference type="EC" id="2.7.7.7"/>
    </reaction>
</comment>
<comment type="similarity">
    <text evidence="4">Belongs to the DnaX/STICHEL family.</text>
</comment>
<evidence type="ECO:0000256" key="2">
    <source>
        <dbReference type="ARBA" id="ARBA00022932"/>
    </source>
</evidence>
<dbReference type="GO" id="GO:0005524">
    <property type="term" value="F:ATP binding"/>
    <property type="evidence" value="ECO:0007669"/>
    <property type="project" value="UniProtKB-KW"/>
</dbReference>
<keyword evidence="4" id="KW-0067">ATP-binding</keyword>
<dbReference type="GO" id="GO:0006261">
    <property type="term" value="P:DNA-templated DNA replication"/>
    <property type="evidence" value="ECO:0007669"/>
    <property type="project" value="TreeGrafter"/>
</dbReference>
<protein>
    <recommendedName>
        <fullName evidence="4">DNA polymerase III subunit gamma/tau</fullName>
        <ecNumber evidence="4">2.7.7.7</ecNumber>
    </recommendedName>
</protein>
<sequence>MQELALYRKYRPQTFKDVLGQDHVVNALKGAIAEGNVGHAYLFFGSRGTGKTSIARIFARELGASDTDINEIDAASYTGVDNIRALREEVQNLPFESERKVYIVDEVHMLSKAAFNAFLKTLEEPPKHVVFILATTELDKVPDTVQSRCQTFTFKKPTSKAIAEMVTKVAKAEGFTLEKASAELIGLIASGSFRDALSVLQKILTTSSDKKVSVAEVESVTGAPKGALIGRIIQGLGAGESEDALKAVHEAVEENADFDIVTALLLERVRILLLLRYAPSVAEGLVDELTDTDKEMITGLAEDTSSKINSETLRRLIEASIAIRRSPIAYLPLELAIIELAEKTQG</sequence>
<evidence type="ECO:0000256" key="4">
    <source>
        <dbReference type="RuleBase" id="RU364063"/>
    </source>
</evidence>
<dbReference type="EC" id="2.7.7.7" evidence="4"/>